<gene>
    <name evidence="1" type="ORF">IC620_15315</name>
</gene>
<evidence type="ECO:0000313" key="1">
    <source>
        <dbReference type="EMBL" id="MBD1373714.1"/>
    </source>
</evidence>
<dbReference type="EMBL" id="JACXAH010000036">
    <property type="protein sequence ID" value="MBD1373714.1"/>
    <property type="molecule type" value="Genomic_DNA"/>
</dbReference>
<dbReference type="RefSeq" id="WP_191142711.1">
    <property type="nucleotide sequence ID" value="NZ_JACXAH010000036.1"/>
</dbReference>
<proteinExistence type="predicted"/>
<name>A0A926N6Z4_9BACL</name>
<comment type="caution">
    <text evidence="1">The sequence shown here is derived from an EMBL/GenBank/DDBJ whole genome shotgun (WGS) entry which is preliminary data.</text>
</comment>
<sequence>MPSTNSAQVGLKDLYYALLTKDDSTGVTYDTPQKLAPAVSATVTPNVESATDYADDGAFETTNSLAAVDVSIETNQLPLDKQAALAGHTVENGMLIKKSTDISPYVALGFRSLKADGSELYVWLYKGKFNPIETSLQTKGESVEFQHPTISGTFVKREHDDAWSISGDTSDTEFKLKNDWFTKVIEKDTTPTA</sequence>
<organism evidence="1 2">
    <name type="scientific">Polycladospora coralii</name>
    <dbReference type="NCBI Taxonomy" id="2771432"/>
    <lineage>
        <taxon>Bacteria</taxon>
        <taxon>Bacillati</taxon>
        <taxon>Bacillota</taxon>
        <taxon>Bacilli</taxon>
        <taxon>Bacillales</taxon>
        <taxon>Thermoactinomycetaceae</taxon>
        <taxon>Polycladospora</taxon>
    </lineage>
</organism>
<dbReference type="Proteomes" id="UP000661691">
    <property type="component" value="Unassembled WGS sequence"/>
</dbReference>
<protein>
    <submittedName>
        <fullName evidence="1">Phage tail protein</fullName>
    </submittedName>
</protein>
<accession>A0A926N6Z4</accession>
<dbReference type="InterPro" id="IPR006490">
    <property type="entry name" value="Maj_tail_phi13"/>
</dbReference>
<dbReference type="AlphaFoldDB" id="A0A926N6Z4"/>
<keyword evidence="2" id="KW-1185">Reference proteome</keyword>
<reference evidence="1" key="1">
    <citation type="submission" date="2020-09" db="EMBL/GenBank/DDBJ databases">
        <title>A novel bacterium of genus Hazenella, isolated from South China Sea.</title>
        <authorList>
            <person name="Huang H."/>
            <person name="Mo K."/>
            <person name="Hu Y."/>
        </authorList>
    </citation>
    <scope>NUCLEOTIDE SEQUENCE</scope>
    <source>
        <strain evidence="1">IB182357</strain>
    </source>
</reference>
<dbReference type="NCBIfam" id="TIGR01603">
    <property type="entry name" value="maj_tail_phi13"/>
    <property type="match status" value="1"/>
</dbReference>
<evidence type="ECO:0000313" key="2">
    <source>
        <dbReference type="Proteomes" id="UP000661691"/>
    </source>
</evidence>